<protein>
    <submittedName>
        <fullName evidence="1">Uncharacterized protein</fullName>
    </submittedName>
</protein>
<proteinExistence type="predicted"/>
<comment type="caution">
    <text evidence="1">The sequence shown here is derived from an EMBL/GenBank/DDBJ whole genome shotgun (WGS) entry which is preliminary data.</text>
</comment>
<dbReference type="AlphaFoldDB" id="A0A6G1CTL3"/>
<gene>
    <name evidence="1" type="ORF">E2562_027881</name>
</gene>
<dbReference type="Proteomes" id="UP000479710">
    <property type="component" value="Unassembled WGS sequence"/>
</dbReference>
<dbReference type="EMBL" id="SPHZ02000008">
    <property type="protein sequence ID" value="KAF0903470.1"/>
    <property type="molecule type" value="Genomic_DNA"/>
</dbReference>
<keyword evidence="2" id="KW-1185">Reference proteome</keyword>
<name>A0A6G1CTL3_9ORYZ</name>
<organism evidence="1 2">
    <name type="scientific">Oryza meyeriana var. granulata</name>
    <dbReference type="NCBI Taxonomy" id="110450"/>
    <lineage>
        <taxon>Eukaryota</taxon>
        <taxon>Viridiplantae</taxon>
        <taxon>Streptophyta</taxon>
        <taxon>Embryophyta</taxon>
        <taxon>Tracheophyta</taxon>
        <taxon>Spermatophyta</taxon>
        <taxon>Magnoliopsida</taxon>
        <taxon>Liliopsida</taxon>
        <taxon>Poales</taxon>
        <taxon>Poaceae</taxon>
        <taxon>BOP clade</taxon>
        <taxon>Oryzoideae</taxon>
        <taxon>Oryzeae</taxon>
        <taxon>Oryzinae</taxon>
        <taxon>Oryza</taxon>
        <taxon>Oryza meyeriana</taxon>
    </lineage>
</organism>
<evidence type="ECO:0000313" key="1">
    <source>
        <dbReference type="EMBL" id="KAF0903470.1"/>
    </source>
</evidence>
<evidence type="ECO:0000313" key="2">
    <source>
        <dbReference type="Proteomes" id="UP000479710"/>
    </source>
</evidence>
<accession>A0A6G1CTL3</accession>
<sequence>MAGEMEDNYLNQAEQQAVSMLDLANNTVQSSAIREMRVGGGQGAAWMHLPPRLAVGVAAEDR</sequence>
<reference evidence="1 2" key="1">
    <citation type="submission" date="2019-11" db="EMBL/GenBank/DDBJ databases">
        <title>Whole genome sequence of Oryza granulata.</title>
        <authorList>
            <person name="Li W."/>
        </authorList>
    </citation>
    <scope>NUCLEOTIDE SEQUENCE [LARGE SCALE GENOMIC DNA]</scope>
    <source>
        <strain evidence="2">cv. Menghai</strain>
        <tissue evidence="1">Leaf</tissue>
    </source>
</reference>